<protein>
    <submittedName>
        <fullName evidence="1">Uncharacterized protein</fullName>
    </submittedName>
</protein>
<dbReference type="AlphaFoldDB" id="A0A1H7PE77"/>
<name>A0A1H7PE77_9ACTN</name>
<accession>A0A1H7PE77</accession>
<reference evidence="1 2" key="1">
    <citation type="submission" date="2016-10" db="EMBL/GenBank/DDBJ databases">
        <authorList>
            <person name="de Groot N.N."/>
        </authorList>
    </citation>
    <scope>NUCLEOTIDE SEQUENCE [LARGE SCALE GENOMIC DNA]</scope>
    <source>
        <strain evidence="1 2">DSM 43357</strain>
    </source>
</reference>
<keyword evidence="2" id="KW-1185">Reference proteome</keyword>
<dbReference type="InterPro" id="IPR016195">
    <property type="entry name" value="Pol/histidinol_Pase-like"/>
</dbReference>
<evidence type="ECO:0000313" key="2">
    <source>
        <dbReference type="Proteomes" id="UP000198953"/>
    </source>
</evidence>
<gene>
    <name evidence="1" type="ORF">SAMN05660976_02345</name>
</gene>
<dbReference type="SUPFAM" id="SSF89550">
    <property type="entry name" value="PHP domain-like"/>
    <property type="match status" value="1"/>
</dbReference>
<dbReference type="RefSeq" id="WP_091100113.1">
    <property type="nucleotide sequence ID" value="NZ_FOBF01000004.1"/>
</dbReference>
<dbReference type="EMBL" id="FOBF01000004">
    <property type="protein sequence ID" value="SEL33585.1"/>
    <property type="molecule type" value="Genomic_DNA"/>
</dbReference>
<proteinExistence type="predicted"/>
<sequence length="680" mass="73446">MCHDESSHDSLLPEPVARALDEYRALRDRHGPCWGEPPIGYVVQSWATVFLDRRHSFYQAGLRQLAERHPGASHGELEDRLGEVDAHRGVRDALGGDVPDNLPVLRLTPGGAALEAHTRVVLGDEPFRTALLLDSSRDEPVTVLVDGAAHEVPPGGAQVVEVTREVVADGRPVDLSPLARRATGAAIRLKAGFPCRWSVTGANGQGWYPDGAPPKVDALRRPYFHGDDVVLAVPAEEITVTVTRGMEYAEATRTLVPAPGEETVVELTPERLYDGAARGWYGGDLHVHLNWMGEEPAAPALAAITQHGEDLHVLNLVAGNVSGERVYDREALEHWVGRDLPWSDERHLARIGVEYRNDVVGHLTAFGLNGLPGRFHSGFAGSPDWPPNAVACEELRALGGTTGYGHPFHTAFGEDDPPDVALDRGRNCSAREIVADAALGLIDTLDVLNHSSIAATAAVYHRLIGAGNRLSVTAGTDVVLSFCRRLSAAAPPGWARVYARVDGPLTTAAYAEAVRLGRTFATTGPWLELTVNGHGPGDSLDLAPGEEVEITVASAGPEVETLEIRTADGVLAQGPPHRLTARLTLDRPTYVVAVATGGPHPRSQHRMGAYAQTSPVYLDMAGEHVVREADVRWCLAWLDRLETILAESGRFETKEQYADHLALYDRARQVYRARLAALGR</sequence>
<dbReference type="Proteomes" id="UP000198953">
    <property type="component" value="Unassembled WGS sequence"/>
</dbReference>
<evidence type="ECO:0000313" key="1">
    <source>
        <dbReference type="EMBL" id="SEL33585.1"/>
    </source>
</evidence>
<dbReference type="OrthoDB" id="249168at2"/>
<dbReference type="NCBIfam" id="NF038032">
    <property type="entry name" value="CehA_McbA_metalo"/>
    <property type="match status" value="1"/>
</dbReference>
<organism evidence="1 2">
    <name type="scientific">Nonomuraea pusilla</name>
    <dbReference type="NCBI Taxonomy" id="46177"/>
    <lineage>
        <taxon>Bacteria</taxon>
        <taxon>Bacillati</taxon>
        <taxon>Actinomycetota</taxon>
        <taxon>Actinomycetes</taxon>
        <taxon>Streptosporangiales</taxon>
        <taxon>Streptosporangiaceae</taxon>
        <taxon>Nonomuraea</taxon>
    </lineage>
</organism>
<dbReference type="STRING" id="46177.SAMN05660976_02345"/>